<proteinExistence type="predicted"/>
<keyword evidence="2" id="KW-0456">Lyase</keyword>
<dbReference type="GO" id="GO:0016829">
    <property type="term" value="F:lyase activity"/>
    <property type="evidence" value="ECO:0007669"/>
    <property type="project" value="UniProtKB-KW"/>
</dbReference>
<evidence type="ECO:0000313" key="2">
    <source>
        <dbReference type="EMBL" id="QXT39730.1"/>
    </source>
</evidence>
<reference evidence="2 3" key="1">
    <citation type="submission" date="2021-07" db="EMBL/GenBank/DDBJ databases">
        <title>A novel Jannaschia species isolated from marine dinoflagellate Ceratoperidinium margalefii.</title>
        <authorList>
            <person name="Jiang Y."/>
            <person name="Li Z."/>
        </authorList>
    </citation>
    <scope>NUCLEOTIDE SEQUENCE [LARGE SCALE GENOMIC DNA]</scope>
    <source>
        <strain evidence="2 3">J12C1-MA-4</strain>
    </source>
</reference>
<evidence type="ECO:0000256" key="1">
    <source>
        <dbReference type="SAM" id="MobiDB-lite"/>
    </source>
</evidence>
<dbReference type="EMBL" id="CP079194">
    <property type="protein sequence ID" value="QXT39730.1"/>
    <property type="molecule type" value="Genomic_DNA"/>
</dbReference>
<dbReference type="KEGG" id="gce:KYE46_00260"/>
<name>A0A8F6YCU6_9RHOB</name>
<accession>A0A8F6YCU6</accession>
<dbReference type="PROSITE" id="PS51257">
    <property type="entry name" value="PROKAR_LIPOPROTEIN"/>
    <property type="match status" value="1"/>
</dbReference>
<feature type="region of interest" description="Disordered" evidence="1">
    <location>
        <begin position="20"/>
        <end position="45"/>
    </location>
</feature>
<dbReference type="Proteomes" id="UP000825009">
    <property type="component" value="Chromosome"/>
</dbReference>
<sequence length="45" mass="4534">MRYLAILSVLAVAACGVDGEPERPDRANVEPGLHISGSAEVGVGG</sequence>
<keyword evidence="3" id="KW-1185">Reference proteome</keyword>
<dbReference type="RefSeq" id="WP_219002590.1">
    <property type="nucleotide sequence ID" value="NZ_CP079194.1"/>
</dbReference>
<organism evidence="2 3">
    <name type="scientific">Gymnodinialimonas ceratoperidinii</name>
    <dbReference type="NCBI Taxonomy" id="2856823"/>
    <lineage>
        <taxon>Bacteria</taxon>
        <taxon>Pseudomonadati</taxon>
        <taxon>Pseudomonadota</taxon>
        <taxon>Alphaproteobacteria</taxon>
        <taxon>Rhodobacterales</taxon>
        <taxon>Paracoccaceae</taxon>
        <taxon>Gymnodinialimonas</taxon>
    </lineage>
</organism>
<dbReference type="AlphaFoldDB" id="A0A8F6YCU6"/>
<gene>
    <name evidence="2" type="ORF">KYE46_00260</name>
</gene>
<protein>
    <submittedName>
        <fullName evidence="2">Argininosuccinate lyase</fullName>
    </submittedName>
</protein>
<evidence type="ECO:0000313" key="3">
    <source>
        <dbReference type="Proteomes" id="UP000825009"/>
    </source>
</evidence>